<name>G6EYC3_9PROT</name>
<reference evidence="1 2" key="1">
    <citation type="submission" date="2011-10" db="EMBL/GenBank/DDBJ databases">
        <title>Genome Sequence of Commensalibacter intestini A911, isolated from Drosophila gut.</title>
        <authorList>
            <person name="Lee W.-J."/>
            <person name="Kim E.-K."/>
        </authorList>
    </citation>
    <scope>NUCLEOTIDE SEQUENCE [LARGE SCALE GENOMIC DNA]</scope>
    <source>
        <strain evidence="1 2">A911</strain>
    </source>
</reference>
<protein>
    <submittedName>
        <fullName evidence="1">Uncharacterized protein</fullName>
    </submittedName>
</protein>
<evidence type="ECO:0000313" key="1">
    <source>
        <dbReference type="EMBL" id="EHD14512.1"/>
    </source>
</evidence>
<gene>
    <name evidence="1" type="ORF">CIN_04430</name>
</gene>
<comment type="caution">
    <text evidence="1">The sequence shown here is derived from an EMBL/GenBank/DDBJ whole genome shotgun (WGS) entry which is preliminary data.</text>
</comment>
<dbReference type="STRING" id="1088868.CIN_04430"/>
<evidence type="ECO:0000313" key="2">
    <source>
        <dbReference type="Proteomes" id="UP000005939"/>
    </source>
</evidence>
<proteinExistence type="predicted"/>
<dbReference type="EMBL" id="AGFR01000003">
    <property type="protein sequence ID" value="EHD14512.1"/>
    <property type="molecule type" value="Genomic_DNA"/>
</dbReference>
<sequence>MDKTIQIQAPAQIPATTLQTSTTLPVMPVLETKKKSGPGISKAKN</sequence>
<dbReference type="Proteomes" id="UP000005939">
    <property type="component" value="Unassembled WGS sequence"/>
</dbReference>
<accession>G6EYC3</accession>
<dbReference type="AlphaFoldDB" id="G6EYC3"/>
<organism evidence="1 2">
    <name type="scientific">Commensalibacter intestini A911</name>
    <dbReference type="NCBI Taxonomy" id="1088868"/>
    <lineage>
        <taxon>Bacteria</taxon>
        <taxon>Pseudomonadati</taxon>
        <taxon>Pseudomonadota</taxon>
        <taxon>Alphaproteobacteria</taxon>
        <taxon>Acetobacterales</taxon>
        <taxon>Acetobacteraceae</taxon>
    </lineage>
</organism>